<accession>A0ACC6T7F2</accession>
<name>A0ACC6T7F2_9HYPH</name>
<keyword evidence="2" id="KW-1185">Reference proteome</keyword>
<gene>
    <name evidence="1" type="ORF">NKI81_28655</name>
</gene>
<evidence type="ECO:0000313" key="1">
    <source>
        <dbReference type="EMBL" id="MER9287842.1"/>
    </source>
</evidence>
<dbReference type="EMBL" id="JAMYRI010000025">
    <property type="protein sequence ID" value="MER9287842.1"/>
    <property type="molecule type" value="Genomic_DNA"/>
</dbReference>
<evidence type="ECO:0000313" key="2">
    <source>
        <dbReference type="Proteomes" id="UP001480082"/>
    </source>
</evidence>
<proteinExistence type="predicted"/>
<dbReference type="Proteomes" id="UP001480082">
    <property type="component" value="Unassembled WGS sequence"/>
</dbReference>
<protein>
    <submittedName>
        <fullName evidence="1">DUF3768 domain-containing protein</fullName>
    </submittedName>
</protein>
<sequence>MPNQKPDMLFGEAYDIRQALDETVIKTRSLNDDLRIRRLGGTIVVTSGISALGSSTVRDIIWAITAFDSFTAENDPYGEHDCAVMTVSGIKIIWKIDYYDLSRRYHSSDPSDRNVTSRVLTIMRADEY</sequence>
<organism evidence="1 2">
    <name type="scientific">Mesorhizobium australicum</name>
    <dbReference type="NCBI Taxonomy" id="536018"/>
    <lineage>
        <taxon>Bacteria</taxon>
        <taxon>Pseudomonadati</taxon>
        <taxon>Pseudomonadota</taxon>
        <taxon>Alphaproteobacteria</taxon>
        <taxon>Hyphomicrobiales</taxon>
        <taxon>Phyllobacteriaceae</taxon>
        <taxon>Mesorhizobium</taxon>
    </lineage>
</organism>
<comment type="caution">
    <text evidence="1">The sequence shown here is derived from an EMBL/GenBank/DDBJ whole genome shotgun (WGS) entry which is preliminary data.</text>
</comment>
<reference evidence="1 2" key="1">
    <citation type="journal article" date="2024" name="Proc. Natl. Acad. Sci. U.S.A.">
        <title>The evolutionary genomics of adaptation to stress in wild rhizobium bacteria.</title>
        <authorList>
            <person name="Kehlet-Delgado H."/>
            <person name="Montoya A.P."/>
            <person name="Jensen K.T."/>
            <person name="Wendlandt C.E."/>
            <person name="Dexheimer C."/>
            <person name="Roberts M."/>
            <person name="Torres Martinez L."/>
            <person name="Friesen M.L."/>
            <person name="Griffitts J.S."/>
            <person name="Porter S.S."/>
        </authorList>
    </citation>
    <scope>NUCLEOTIDE SEQUENCE [LARGE SCALE GENOMIC DNA]</scope>
    <source>
        <strain evidence="1 2">M0468</strain>
    </source>
</reference>